<sequence length="67" mass="8201">MNKYYNSFEEIQYDLKRLNLERQIAIEELKLIKSEVNEELKPYNWIPSILGMLKKYGMMYLLKKIIK</sequence>
<organism evidence="1 2">
    <name type="scientific">Aquimarina brevivitae</name>
    <dbReference type="NCBI Taxonomy" id="323412"/>
    <lineage>
        <taxon>Bacteria</taxon>
        <taxon>Pseudomonadati</taxon>
        <taxon>Bacteroidota</taxon>
        <taxon>Flavobacteriia</taxon>
        <taxon>Flavobacteriales</taxon>
        <taxon>Flavobacteriaceae</taxon>
        <taxon>Aquimarina</taxon>
    </lineage>
</organism>
<proteinExistence type="predicted"/>
<evidence type="ECO:0008006" key="3">
    <source>
        <dbReference type="Google" id="ProtNLM"/>
    </source>
</evidence>
<name>A0A4Q7PIH6_9FLAO</name>
<evidence type="ECO:0000313" key="2">
    <source>
        <dbReference type="Proteomes" id="UP000292262"/>
    </source>
</evidence>
<dbReference type="AlphaFoldDB" id="A0A4Q7PIH6"/>
<dbReference type="RefSeq" id="WP_130285851.1">
    <property type="nucleotide sequence ID" value="NZ_SGXE01000001.1"/>
</dbReference>
<gene>
    <name evidence="1" type="ORF">EV197_1278</name>
</gene>
<dbReference type="OrthoDB" id="1149272at2"/>
<accession>A0A4Q7PIH6</accession>
<dbReference type="Proteomes" id="UP000292262">
    <property type="component" value="Unassembled WGS sequence"/>
</dbReference>
<dbReference type="EMBL" id="SGXE01000001">
    <property type="protein sequence ID" value="RZT00048.1"/>
    <property type="molecule type" value="Genomic_DNA"/>
</dbReference>
<evidence type="ECO:0000313" key="1">
    <source>
        <dbReference type="EMBL" id="RZT00048.1"/>
    </source>
</evidence>
<comment type="caution">
    <text evidence="1">The sequence shown here is derived from an EMBL/GenBank/DDBJ whole genome shotgun (WGS) entry which is preliminary data.</text>
</comment>
<reference evidence="1 2" key="1">
    <citation type="submission" date="2019-02" db="EMBL/GenBank/DDBJ databases">
        <title>Genomic Encyclopedia of Type Strains, Phase IV (KMG-IV): sequencing the most valuable type-strain genomes for metagenomic binning, comparative biology and taxonomic classification.</title>
        <authorList>
            <person name="Goeker M."/>
        </authorList>
    </citation>
    <scope>NUCLEOTIDE SEQUENCE [LARGE SCALE GENOMIC DNA]</scope>
    <source>
        <strain evidence="1 2">DSM 17196</strain>
    </source>
</reference>
<protein>
    <recommendedName>
        <fullName evidence="3">Glutaminyl-tRNA synthetase</fullName>
    </recommendedName>
</protein>
<keyword evidence="2" id="KW-1185">Reference proteome</keyword>